<gene>
    <name evidence="3" type="ORF">LOD99_14905</name>
</gene>
<dbReference type="InterPro" id="IPR036116">
    <property type="entry name" value="FN3_sf"/>
</dbReference>
<keyword evidence="4" id="KW-1185">Reference proteome</keyword>
<protein>
    <submittedName>
        <fullName evidence="3">IQ domain-containing protein H-like isoform X2</fullName>
    </submittedName>
</protein>
<dbReference type="PANTHER" id="PTHR14465:SF0">
    <property type="entry name" value="IQ DOMAIN-CONTAINING PROTEIN H"/>
    <property type="match status" value="1"/>
</dbReference>
<dbReference type="InterPro" id="IPR013783">
    <property type="entry name" value="Ig-like_fold"/>
</dbReference>
<reference evidence="3 4" key="1">
    <citation type="journal article" date="2023" name="BMC Biol.">
        <title>The compact genome of the sponge Oopsacas minuta (Hexactinellida) is lacking key metazoan core genes.</title>
        <authorList>
            <person name="Santini S."/>
            <person name="Schenkelaars Q."/>
            <person name="Jourda C."/>
            <person name="Duchesne M."/>
            <person name="Belahbib H."/>
            <person name="Rocher C."/>
            <person name="Selva M."/>
            <person name="Riesgo A."/>
            <person name="Vervoort M."/>
            <person name="Leys S.P."/>
            <person name="Kodjabachian L."/>
            <person name="Le Bivic A."/>
            <person name="Borchiellini C."/>
            <person name="Claverie J.M."/>
            <person name="Renard E."/>
        </authorList>
    </citation>
    <scope>NUCLEOTIDE SEQUENCE [LARGE SCALE GENOMIC DNA]</scope>
    <source>
        <strain evidence="3">SPO-2</strain>
    </source>
</reference>
<accession>A0AAV7KDI4</accession>
<comment type="caution">
    <text evidence="3">The sequence shown here is derived from an EMBL/GenBank/DDBJ whole genome shotgun (WGS) entry which is preliminary data.</text>
</comment>
<dbReference type="PANTHER" id="PTHR14465">
    <property type="entry name" value="IQ DOMAIN-CONTAINING PROTEIN H"/>
    <property type="match status" value="1"/>
</dbReference>
<feature type="region of interest" description="Disordered" evidence="1">
    <location>
        <begin position="119"/>
        <end position="141"/>
    </location>
</feature>
<dbReference type="Pfam" id="PF00612">
    <property type="entry name" value="IQ"/>
    <property type="match status" value="1"/>
</dbReference>
<dbReference type="SMART" id="SM00060">
    <property type="entry name" value="FN3"/>
    <property type="match status" value="1"/>
</dbReference>
<dbReference type="PROSITE" id="PS50096">
    <property type="entry name" value="IQ"/>
    <property type="match status" value="1"/>
</dbReference>
<dbReference type="InterPro" id="IPR038752">
    <property type="entry name" value="IQCH"/>
</dbReference>
<sequence>MLEGRAIRLSAGKRYSPPKLDQLDVDKGLLSLCERGLIPPGSRISLRNTPVRPKQVKLHPSTDQHVKPIIADVDQSAGQLALIKLAPESPQTAVHMKIRFNQSTNRNQGHQIFINYGTKKRASSSPPIKPGSRATPTKTQSHELVLSENLQLLYEFSSNLNKPMEQIELQESYLQLKLSHSDNWGNIVSLLQHLVGFLMKLGVTYAIIVAHEVVALAYKYPLEVRPSTKLLLECIGNRTDVVDEMKIVGMSYKVPGGMNRAATRIQSTWRMFVARRRYKQARQQKWAAGVICISWILRMRMVGIRKILANKRAGFVERSKNRNIQLGRIWEDFQHSPHTIVHLPSLGCHSSMRAGIRNLELRQNIQISRLFDLSSSSNSNILYISPVECKEEISDYYFNLMSMQYGTINKNRFQSLVPDHIVDFEYNKLSLSTVLNHSPRTLRRLKHLLQGQNAYLSTDIPSIDDFAVADYINVPILAATPDKLELFHNKSSCQRIIDTIDVDTPPHTSDIWSENALNSKLSDLIILNLDNTKWVFKMNHSIDAMGIAYCDVTELSCYEVLKRDRQRYAHNWEQRWAHESSQSKLLIELPSFLLKNVKLADRSLHSNAQEFFDNFFQYGGTIEAMPPVANYTALTINLFIAPTGTIELISSGDQILSSPFKVWGVSLPQTSVNPIDLQKLIQTISDTILTHEIIGPVNFDLITFFQGDKQVTWLTGIKLCPSNYVGLVKMLNCISDGHFDTKSGHYLCHIEENTVPKYAVLSNMLKHSNLALIRYSVLFQMFKAQGIVYKTDTKNGTVFGLIDDVNRRQIGMVVQSDSLEEALLTTSRNLRVIHQEISTVAMQGHNNFDDVIIQFHMLNIIYKILKGIDHFLPLSTRYIKLANTSMNALLLVTLVTYMVCCNASSSYIFTTSLSDITASVGDTIEFYCRLNTSPQNESLHKYIVWSIDGIISESDSTDGNFVIDSVTEEYNNSIVQCSFFSSHTSAAKLILIGRPDAPVLNIVTFTAKSVTINIDVGNTRGSPISEIRISFPNKVDNFSINPPSWSNFNYVIGGLKSGTYYGISVRCWNGFGWSQRTIIGVLTQMTVPTTTIYNENTAEPASHANCLLPRFYLLFLFIFALF</sequence>
<dbReference type="SUPFAM" id="SSF49265">
    <property type="entry name" value="Fibronectin type III"/>
    <property type="match status" value="1"/>
</dbReference>
<dbReference type="Gene3D" id="1.20.5.190">
    <property type="match status" value="1"/>
</dbReference>
<dbReference type="AlphaFoldDB" id="A0AAV7KDI4"/>
<dbReference type="InterPro" id="IPR000048">
    <property type="entry name" value="IQ_motif_EF-hand-BS"/>
</dbReference>
<proteinExistence type="predicted"/>
<evidence type="ECO:0000256" key="1">
    <source>
        <dbReference type="SAM" id="MobiDB-lite"/>
    </source>
</evidence>
<name>A0AAV7KDI4_9METZ</name>
<feature type="domain" description="Fibronectin type-III" evidence="2">
    <location>
        <begin position="994"/>
        <end position="1089"/>
    </location>
</feature>
<dbReference type="EMBL" id="JAKMXF010000066">
    <property type="protein sequence ID" value="KAI6659232.1"/>
    <property type="molecule type" value="Genomic_DNA"/>
</dbReference>
<evidence type="ECO:0000313" key="4">
    <source>
        <dbReference type="Proteomes" id="UP001165289"/>
    </source>
</evidence>
<organism evidence="3 4">
    <name type="scientific">Oopsacas minuta</name>
    <dbReference type="NCBI Taxonomy" id="111878"/>
    <lineage>
        <taxon>Eukaryota</taxon>
        <taxon>Metazoa</taxon>
        <taxon>Porifera</taxon>
        <taxon>Hexactinellida</taxon>
        <taxon>Hexasterophora</taxon>
        <taxon>Lyssacinosida</taxon>
        <taxon>Leucopsacidae</taxon>
        <taxon>Oopsacas</taxon>
    </lineage>
</organism>
<dbReference type="InterPro" id="IPR056855">
    <property type="entry name" value="ATP-grasp_IQCH"/>
</dbReference>
<dbReference type="Pfam" id="PF24923">
    <property type="entry name" value="ATP-grasp_IQCH"/>
    <property type="match status" value="1"/>
</dbReference>
<dbReference type="Proteomes" id="UP001165289">
    <property type="component" value="Unassembled WGS sequence"/>
</dbReference>
<dbReference type="PROSITE" id="PS50853">
    <property type="entry name" value="FN3"/>
    <property type="match status" value="1"/>
</dbReference>
<dbReference type="CDD" id="cd23767">
    <property type="entry name" value="IQCD"/>
    <property type="match status" value="1"/>
</dbReference>
<dbReference type="CDD" id="cd00063">
    <property type="entry name" value="FN3"/>
    <property type="match status" value="1"/>
</dbReference>
<evidence type="ECO:0000259" key="2">
    <source>
        <dbReference type="PROSITE" id="PS50853"/>
    </source>
</evidence>
<dbReference type="SMART" id="SM00015">
    <property type="entry name" value="IQ"/>
    <property type="match status" value="1"/>
</dbReference>
<dbReference type="InterPro" id="IPR003961">
    <property type="entry name" value="FN3_dom"/>
</dbReference>
<dbReference type="Gene3D" id="2.60.40.10">
    <property type="entry name" value="Immunoglobulins"/>
    <property type="match status" value="1"/>
</dbReference>
<evidence type="ECO:0000313" key="3">
    <source>
        <dbReference type="EMBL" id="KAI6659232.1"/>
    </source>
</evidence>